<dbReference type="GO" id="GO:0017025">
    <property type="term" value="F:TBP-class protein binding"/>
    <property type="evidence" value="ECO:0007669"/>
    <property type="project" value="InterPro"/>
</dbReference>
<feature type="compositionally biased region" description="Basic and acidic residues" evidence="3">
    <location>
        <begin position="35"/>
        <end position="46"/>
    </location>
</feature>
<keyword evidence="6" id="KW-1185">Reference proteome</keyword>
<dbReference type="InterPro" id="IPR040240">
    <property type="entry name" value="TAF1"/>
</dbReference>
<accession>A0A9P4Q1E6</accession>
<dbReference type="PANTHER" id="PTHR13900">
    <property type="entry name" value="TRANSCRIPTION INITIATION FACTOR TFIID"/>
    <property type="match status" value="1"/>
</dbReference>
<evidence type="ECO:0000313" key="6">
    <source>
        <dbReference type="Proteomes" id="UP000799441"/>
    </source>
</evidence>
<feature type="compositionally biased region" description="Acidic residues" evidence="3">
    <location>
        <begin position="47"/>
        <end position="67"/>
    </location>
</feature>
<gene>
    <name evidence="5" type="ORF">K431DRAFT_287279</name>
</gene>
<organism evidence="5 6">
    <name type="scientific">Polychaeton citri CBS 116435</name>
    <dbReference type="NCBI Taxonomy" id="1314669"/>
    <lineage>
        <taxon>Eukaryota</taxon>
        <taxon>Fungi</taxon>
        <taxon>Dikarya</taxon>
        <taxon>Ascomycota</taxon>
        <taxon>Pezizomycotina</taxon>
        <taxon>Dothideomycetes</taxon>
        <taxon>Dothideomycetidae</taxon>
        <taxon>Capnodiales</taxon>
        <taxon>Capnodiaceae</taxon>
        <taxon>Polychaeton</taxon>
    </lineage>
</organism>
<dbReference type="InterPro" id="IPR022591">
    <property type="entry name" value="TAF1_HAT_dom"/>
</dbReference>
<dbReference type="PANTHER" id="PTHR13900:SF0">
    <property type="entry name" value="TRANSCRIPTION INITIATION FACTOR TFIID SUBUNIT 1"/>
    <property type="match status" value="1"/>
</dbReference>
<feature type="compositionally biased region" description="Acidic residues" evidence="3">
    <location>
        <begin position="924"/>
        <end position="937"/>
    </location>
</feature>
<comment type="caution">
    <text evidence="5">The sequence shown here is derived from an EMBL/GenBank/DDBJ whole genome shotgun (WGS) entry which is preliminary data.</text>
</comment>
<evidence type="ECO:0000256" key="1">
    <source>
        <dbReference type="ARBA" id="ARBA00004123"/>
    </source>
</evidence>
<dbReference type="EMBL" id="MU003819">
    <property type="protein sequence ID" value="KAF2718817.1"/>
    <property type="molecule type" value="Genomic_DNA"/>
</dbReference>
<feature type="domain" description="Transcription initiation factor TFIID subunit 1 histone acetyltransferase" evidence="4">
    <location>
        <begin position="467"/>
        <end position="919"/>
    </location>
</feature>
<feature type="region of interest" description="Disordered" evidence="3">
    <location>
        <begin position="1063"/>
        <end position="1119"/>
    </location>
</feature>
<feature type="region of interest" description="Disordered" evidence="3">
    <location>
        <begin position="24"/>
        <end position="209"/>
    </location>
</feature>
<dbReference type="AlphaFoldDB" id="A0A9P4Q1E6"/>
<comment type="subcellular location">
    <subcellularLocation>
        <location evidence="1">Nucleus</location>
    </subcellularLocation>
</comment>
<evidence type="ECO:0000313" key="5">
    <source>
        <dbReference type="EMBL" id="KAF2718817.1"/>
    </source>
</evidence>
<dbReference type="Proteomes" id="UP000799441">
    <property type="component" value="Unassembled WGS sequence"/>
</dbReference>
<feature type="region of interest" description="Disordered" evidence="3">
    <location>
        <begin position="1140"/>
        <end position="1164"/>
    </location>
</feature>
<proteinExistence type="predicted"/>
<feature type="compositionally biased region" description="Polar residues" evidence="3">
    <location>
        <begin position="941"/>
        <end position="955"/>
    </location>
</feature>
<dbReference type="GO" id="GO:0051123">
    <property type="term" value="P:RNA polymerase II preinitiation complex assembly"/>
    <property type="evidence" value="ECO:0007669"/>
    <property type="project" value="TreeGrafter"/>
</dbReference>
<evidence type="ECO:0000256" key="2">
    <source>
        <dbReference type="ARBA" id="ARBA00023242"/>
    </source>
</evidence>
<dbReference type="GO" id="GO:0005669">
    <property type="term" value="C:transcription factor TFIID complex"/>
    <property type="evidence" value="ECO:0007669"/>
    <property type="project" value="InterPro"/>
</dbReference>
<dbReference type="OrthoDB" id="5752at2759"/>
<evidence type="ECO:0000256" key="3">
    <source>
        <dbReference type="SAM" id="MobiDB-lite"/>
    </source>
</evidence>
<feature type="region of interest" description="Disordered" evidence="3">
    <location>
        <begin position="919"/>
        <end position="977"/>
    </location>
</feature>
<feature type="compositionally biased region" description="Low complexity" evidence="3">
    <location>
        <begin position="153"/>
        <end position="186"/>
    </location>
</feature>
<evidence type="ECO:0000259" key="4">
    <source>
        <dbReference type="Pfam" id="PF12157"/>
    </source>
</evidence>
<reference evidence="5" key="1">
    <citation type="journal article" date="2020" name="Stud. Mycol.">
        <title>101 Dothideomycetes genomes: a test case for predicting lifestyles and emergence of pathogens.</title>
        <authorList>
            <person name="Haridas S."/>
            <person name="Albert R."/>
            <person name="Binder M."/>
            <person name="Bloem J."/>
            <person name="Labutti K."/>
            <person name="Salamov A."/>
            <person name="Andreopoulos B."/>
            <person name="Baker S."/>
            <person name="Barry K."/>
            <person name="Bills G."/>
            <person name="Bluhm B."/>
            <person name="Cannon C."/>
            <person name="Castanera R."/>
            <person name="Culley D."/>
            <person name="Daum C."/>
            <person name="Ezra D."/>
            <person name="Gonzalez J."/>
            <person name="Henrissat B."/>
            <person name="Kuo A."/>
            <person name="Liang C."/>
            <person name="Lipzen A."/>
            <person name="Lutzoni F."/>
            <person name="Magnuson J."/>
            <person name="Mondo S."/>
            <person name="Nolan M."/>
            <person name="Ohm R."/>
            <person name="Pangilinan J."/>
            <person name="Park H.-J."/>
            <person name="Ramirez L."/>
            <person name="Alfaro M."/>
            <person name="Sun H."/>
            <person name="Tritt A."/>
            <person name="Yoshinaga Y."/>
            <person name="Zwiers L.-H."/>
            <person name="Turgeon B."/>
            <person name="Goodwin S."/>
            <person name="Spatafora J."/>
            <person name="Crous P."/>
            <person name="Grigoriev I."/>
        </authorList>
    </citation>
    <scope>NUCLEOTIDE SEQUENCE</scope>
    <source>
        <strain evidence="5">CBS 116435</strain>
    </source>
</reference>
<dbReference type="Pfam" id="PF12157">
    <property type="entry name" value="DUF3591"/>
    <property type="match status" value="1"/>
</dbReference>
<name>A0A9P4Q1E6_9PEZI</name>
<feature type="compositionally biased region" description="Low complexity" evidence="3">
    <location>
        <begin position="1073"/>
        <end position="1093"/>
    </location>
</feature>
<keyword evidence="2" id="KW-0539">Nucleus</keyword>
<dbReference type="GO" id="GO:0004402">
    <property type="term" value="F:histone acetyltransferase activity"/>
    <property type="evidence" value="ECO:0007669"/>
    <property type="project" value="InterPro"/>
</dbReference>
<protein>
    <recommendedName>
        <fullName evidence="4">Transcription initiation factor TFIID subunit 1 histone acetyltransferase domain-containing protein</fullName>
    </recommendedName>
</protein>
<dbReference type="GO" id="GO:0016251">
    <property type="term" value="F:RNA polymerase II general transcription initiation factor activity"/>
    <property type="evidence" value="ECO:0007669"/>
    <property type="project" value="InterPro"/>
</dbReference>
<sequence length="1164" mass="129031">MPHATGDGAIADVTEDERAQKWMTENGMLFGGGDLDSRPLDLGEKADDAEDFEDISDDDDLPEEEEATNNLGPDSGDSGFYDQFQTGEKDLPESAPTNGHHQDGEGMDGLFDEHDEEHNDLFNDRTSSPVETYKPEPPSRGVSLALPNGKSGSLALPSASLPYQPNGQLPQQSQQQSPLSMTPPSLDDAPRSPGSGSEDDINPNLSFAERQQLALFKESKQRGLGLDVPKASIENDSDLFWTLFPSYDEHDLPYFTQLWRPRPGIYKGKVPVKPPKPVQPTKLSLDVHADQERNFKTTSSASKSGLEPRPGIEYIRDAVAHEGSDDDLALSEIDDNEQIGGLTMHDLSMICEDWELLSAAGASVASMDDLEEVDMDGDWDIEEKTRPMKKRKVNDFGPDLFAHQYPQYSLEDPERTTAKLSKAVALDMNDPYLLIDEHAPQTKKSKKRIPGDLRKDTTLSRDLAKRYNISNDAAYDALKENHQHKVRSTLGSLTAEHAVPALKLQYPFYKVRLEGKELRTFHRKYIELSDRPGKEYKFAQNKYIKKKHTRGREIKELFAKAKDLSLGDTSNVLLLEYSEEAPIMLSNFGMGSRLINYYRKRNPDDNERPKREIGETHVLLTQDKSPFSVFGHVDSGEVVPTFQNSLYRAPVFQHASKPTDFIVGISTTHEYGSQFFLRNVDNLHTVGQQFPLAEVPGEHSRKVTDAAKKRLRSIAYRILHKVLAGQKGYRLDNAAMVGHNPGSDVPQIRTKMREFMSYKDGVWIPPNDKPLPDLETVRGWLKPEDICLLDSMQVGVQHLIDLGLGGDKDGFDDKDVDDNANIELQLAPWQTTKNFLNACQGKAMLKLHGDGDPTGRGEAFNFVKTSMKGGFKALGESVADKIEAKRRKENGGHQYNVAQQQKAYDEHIRKIWDVQKQSLSNDAEASDVEMDDEDEPEAAYGNNTARGATPRSSMGTPAAFGRHEDDSASMYSRRSGAVGGGQVMVITRNTKNAYGQPETQTIPITNQKVIDLYRKRRTEKKVEFYIESQIDPERIVDLDVRNGLKRHYEKALFRLEKNKARTALRDKAKGRVPSGAAGSPPAGSPGPSDADGPTSALNGDAPAGKGKGRSKDVGTARKCANCGQVGHIKTNRKLCPMLNGTMKPEDANANGDSSFGAVPAQLTL</sequence>